<dbReference type="GO" id="GO:0006260">
    <property type="term" value="P:DNA replication"/>
    <property type="evidence" value="ECO:0007669"/>
    <property type="project" value="InterPro"/>
</dbReference>
<dbReference type="Gene3D" id="1.10.860.10">
    <property type="entry name" value="DNAb Helicase, Chain A"/>
    <property type="match status" value="1"/>
</dbReference>
<feature type="domain" description="SF4 helicase" evidence="1">
    <location>
        <begin position="164"/>
        <end position="448"/>
    </location>
</feature>
<dbReference type="Gene3D" id="3.40.50.300">
    <property type="entry name" value="P-loop containing nucleotide triphosphate hydrolases"/>
    <property type="match status" value="1"/>
</dbReference>
<keyword evidence="2" id="KW-0547">Nucleotide-binding</keyword>
<dbReference type="PANTHER" id="PTHR30153">
    <property type="entry name" value="REPLICATIVE DNA HELICASE DNAB"/>
    <property type="match status" value="1"/>
</dbReference>
<dbReference type="Pfam" id="PF03796">
    <property type="entry name" value="DnaB_C"/>
    <property type="match status" value="1"/>
</dbReference>
<dbReference type="PROSITE" id="PS51199">
    <property type="entry name" value="SF4_HELICASE"/>
    <property type="match status" value="1"/>
</dbReference>
<keyword evidence="2" id="KW-0347">Helicase</keyword>
<reference evidence="2" key="1">
    <citation type="submission" date="2020-04" db="EMBL/GenBank/DDBJ databases">
        <authorList>
            <person name="Chiriac C."/>
            <person name="Salcher M."/>
            <person name="Ghai R."/>
            <person name="Kavagutti S V."/>
        </authorList>
    </citation>
    <scope>NUCLEOTIDE SEQUENCE</scope>
</reference>
<dbReference type="InterPro" id="IPR007694">
    <property type="entry name" value="DNA_helicase_DnaB-like_C"/>
</dbReference>
<organism evidence="2">
    <name type="scientific">uncultured Caudovirales phage</name>
    <dbReference type="NCBI Taxonomy" id="2100421"/>
    <lineage>
        <taxon>Viruses</taxon>
        <taxon>Duplodnaviria</taxon>
        <taxon>Heunggongvirae</taxon>
        <taxon>Uroviricota</taxon>
        <taxon>Caudoviricetes</taxon>
        <taxon>Peduoviridae</taxon>
        <taxon>Maltschvirus</taxon>
        <taxon>Maltschvirus maltsch</taxon>
    </lineage>
</organism>
<sequence length="450" mass="50487">MTSLAKLSSYGKGFQLKVLGALLTDKKFLLNTRELLQPDYFDSDAHKWILETTVKYYDKYHTTISLEALKIELQKVENDILQVAVKAELRNCYEATQEDLAYVVEEFTTFAKNQELKAALLSSADLLNQGDFDGIRGVIERAMRAGMDKNMGHEYNKDVESRYRENYRPTIPTPWPILNETIGGGFGPGDLVIMFGNPGGGKSWTMVAAAAHAVSLGYNVNFYTLELGEDYVGKRFDCYFTGYGIEEVNKHRAEVEKIVGKLKGKLIVKEYPPKGASVNTIKAHIQKCIDMDHKPDMIIIDYVDYLKAPSKGRFTERKDEIDDVFIATKGLAKELQIPILTPSQVNRMGAKDSVIEGDKAAGSYDKMMVADVCLSLSRMKEDKVLGTGRIHVMKNRYGMDGMTWDAKVDTNNGHIEILGKMSLMADDGKPAGNYKEIANKFFELENQVPF</sequence>
<evidence type="ECO:0000313" key="2">
    <source>
        <dbReference type="EMBL" id="CAB4124608.1"/>
    </source>
</evidence>
<proteinExistence type="predicted"/>
<dbReference type="SUPFAM" id="SSF48024">
    <property type="entry name" value="N-terminal domain of DnaB helicase"/>
    <property type="match status" value="1"/>
</dbReference>
<gene>
    <name evidence="2" type="ORF">UFOVP54_14</name>
</gene>
<evidence type="ECO:0000259" key="1">
    <source>
        <dbReference type="PROSITE" id="PS51199"/>
    </source>
</evidence>
<dbReference type="EMBL" id="LR796188">
    <property type="protein sequence ID" value="CAB4124608.1"/>
    <property type="molecule type" value="Genomic_DNA"/>
</dbReference>
<keyword evidence="2" id="KW-0378">Hydrolase</keyword>
<keyword evidence="2" id="KW-0067">ATP-binding</keyword>
<dbReference type="InterPro" id="IPR016136">
    <property type="entry name" value="DNA_helicase_N/primase_C"/>
</dbReference>
<accession>A0A6J5KQF3</accession>
<dbReference type="PANTHER" id="PTHR30153:SF2">
    <property type="entry name" value="REPLICATIVE DNA HELICASE"/>
    <property type="match status" value="1"/>
</dbReference>
<dbReference type="InterPro" id="IPR036185">
    <property type="entry name" value="DNA_heli_DnaB-like_N_sf"/>
</dbReference>
<dbReference type="SUPFAM" id="SSF52540">
    <property type="entry name" value="P-loop containing nucleoside triphosphate hydrolases"/>
    <property type="match status" value="1"/>
</dbReference>
<name>A0A6J5KQF3_9CAUD</name>
<dbReference type="GO" id="GO:0003678">
    <property type="term" value="F:DNA helicase activity"/>
    <property type="evidence" value="ECO:0007669"/>
    <property type="project" value="InterPro"/>
</dbReference>
<dbReference type="GO" id="GO:0005524">
    <property type="term" value="F:ATP binding"/>
    <property type="evidence" value="ECO:0007669"/>
    <property type="project" value="InterPro"/>
</dbReference>
<protein>
    <submittedName>
        <fullName evidence="2">DnaB Replicative DNA helicase</fullName>
    </submittedName>
</protein>
<dbReference type="InterPro" id="IPR027417">
    <property type="entry name" value="P-loop_NTPase"/>
</dbReference>